<sequence length="70" mass="7718">MSRYSPGTRNMSSRIISPLQAHHGALTLPAPVTPTIDRRSPTLVPSRGTPPDTLRDDPSLFTLRYTPPNH</sequence>
<evidence type="ECO:0000256" key="1">
    <source>
        <dbReference type="SAM" id="MobiDB-lite"/>
    </source>
</evidence>
<accession>J0CPW2</accession>
<evidence type="ECO:0000313" key="3">
    <source>
        <dbReference type="Proteomes" id="UP000006514"/>
    </source>
</evidence>
<evidence type="ECO:0000313" key="2">
    <source>
        <dbReference type="EMBL" id="EJD32234.1"/>
    </source>
</evidence>
<proteinExistence type="predicted"/>
<keyword evidence="3" id="KW-1185">Reference proteome</keyword>
<name>J0CPW2_AURST</name>
<dbReference type="KEGG" id="adl:AURDEDRAFT_178730"/>
<dbReference type="AlphaFoldDB" id="J0CPW2"/>
<organism evidence="2 3">
    <name type="scientific">Auricularia subglabra (strain TFB-10046 / SS5)</name>
    <name type="common">White-rot fungus</name>
    <name type="synonym">Auricularia delicata (strain TFB10046)</name>
    <dbReference type="NCBI Taxonomy" id="717982"/>
    <lineage>
        <taxon>Eukaryota</taxon>
        <taxon>Fungi</taxon>
        <taxon>Dikarya</taxon>
        <taxon>Basidiomycota</taxon>
        <taxon>Agaricomycotina</taxon>
        <taxon>Agaricomycetes</taxon>
        <taxon>Auriculariales</taxon>
        <taxon>Auriculariaceae</taxon>
        <taxon>Auricularia</taxon>
    </lineage>
</organism>
<feature type="region of interest" description="Disordered" evidence="1">
    <location>
        <begin position="26"/>
        <end position="70"/>
    </location>
</feature>
<dbReference type="Proteomes" id="UP000006514">
    <property type="component" value="Unassembled WGS sequence"/>
</dbReference>
<dbReference type="EMBL" id="JH689189">
    <property type="protein sequence ID" value="EJD32234.1"/>
    <property type="molecule type" value="Genomic_DNA"/>
</dbReference>
<dbReference type="InParanoid" id="J0CPW2"/>
<reference evidence="3" key="1">
    <citation type="journal article" date="2012" name="Science">
        <title>The Paleozoic origin of enzymatic lignin decomposition reconstructed from 31 fungal genomes.</title>
        <authorList>
            <person name="Floudas D."/>
            <person name="Binder M."/>
            <person name="Riley R."/>
            <person name="Barry K."/>
            <person name="Blanchette R.A."/>
            <person name="Henrissat B."/>
            <person name="Martinez A.T."/>
            <person name="Otillar R."/>
            <person name="Spatafora J.W."/>
            <person name="Yadav J.S."/>
            <person name="Aerts A."/>
            <person name="Benoit I."/>
            <person name="Boyd A."/>
            <person name="Carlson A."/>
            <person name="Copeland A."/>
            <person name="Coutinho P.M."/>
            <person name="de Vries R.P."/>
            <person name="Ferreira P."/>
            <person name="Findley K."/>
            <person name="Foster B."/>
            <person name="Gaskell J."/>
            <person name="Glotzer D."/>
            <person name="Gorecki P."/>
            <person name="Heitman J."/>
            <person name="Hesse C."/>
            <person name="Hori C."/>
            <person name="Igarashi K."/>
            <person name="Jurgens J.A."/>
            <person name="Kallen N."/>
            <person name="Kersten P."/>
            <person name="Kohler A."/>
            <person name="Kuees U."/>
            <person name="Kumar T.K.A."/>
            <person name="Kuo A."/>
            <person name="LaButti K."/>
            <person name="Larrondo L.F."/>
            <person name="Lindquist E."/>
            <person name="Ling A."/>
            <person name="Lombard V."/>
            <person name="Lucas S."/>
            <person name="Lundell T."/>
            <person name="Martin R."/>
            <person name="McLaughlin D.J."/>
            <person name="Morgenstern I."/>
            <person name="Morin E."/>
            <person name="Murat C."/>
            <person name="Nagy L.G."/>
            <person name="Nolan M."/>
            <person name="Ohm R.A."/>
            <person name="Patyshakuliyeva A."/>
            <person name="Rokas A."/>
            <person name="Ruiz-Duenas F.J."/>
            <person name="Sabat G."/>
            <person name="Salamov A."/>
            <person name="Samejima M."/>
            <person name="Schmutz J."/>
            <person name="Slot J.C."/>
            <person name="St John F."/>
            <person name="Stenlid J."/>
            <person name="Sun H."/>
            <person name="Sun S."/>
            <person name="Syed K."/>
            <person name="Tsang A."/>
            <person name="Wiebenga A."/>
            <person name="Young D."/>
            <person name="Pisabarro A."/>
            <person name="Eastwood D.C."/>
            <person name="Martin F."/>
            <person name="Cullen D."/>
            <person name="Grigoriev I.V."/>
            <person name="Hibbett D.S."/>
        </authorList>
    </citation>
    <scope>NUCLEOTIDE SEQUENCE [LARGE SCALE GENOMIC DNA]</scope>
    <source>
        <strain evidence="3">TFB10046</strain>
    </source>
</reference>
<gene>
    <name evidence="2" type="ORF">AURDEDRAFT_178730</name>
</gene>
<protein>
    <submittedName>
        <fullName evidence="2">Uncharacterized protein</fullName>
    </submittedName>
</protein>